<keyword evidence="7 8" id="KW-0472">Membrane</keyword>
<evidence type="ECO:0000256" key="7">
    <source>
        <dbReference type="ARBA" id="ARBA00023136"/>
    </source>
</evidence>
<sequence length="313" mass="33692">MQALLTIVTKVAVMLIMIAVGYLVTKRGMFTERGASEVTSLLIKIVTPCLIVSSFLSAGDDLKPMEMLLSVAISTLSIVISIGMSLLTFRKEPEGRKKVLRFAVIFSNVGFMGIPLVQGIVGDKGVIYGSFFIAVFNLICWTYGYRMMSGQGKLSLKTALLNPGMIGLIFGLPIYFLKIPVPAVVAEPINFFSGLNTPLAMIVIGSYIARVDIRSFVSDVSVYKMVALRLLAAPAVFFLFLLLIRPEPDLFISSAIQASCPVAANTVLFAVQYHCDSELASKTVAVSTVLSILTIPVFTVLAQVACAMLGLAV</sequence>
<evidence type="ECO:0000256" key="4">
    <source>
        <dbReference type="ARBA" id="ARBA00022475"/>
    </source>
</evidence>
<keyword evidence="6 8" id="KW-1133">Transmembrane helix</keyword>
<dbReference type="RefSeq" id="WP_256192411.1">
    <property type="nucleotide sequence ID" value="NZ_JANFZG010000070.1"/>
</dbReference>
<feature type="transmembrane region" description="Helical" evidence="8">
    <location>
        <begin position="127"/>
        <end position="146"/>
    </location>
</feature>
<protein>
    <submittedName>
        <fullName evidence="9">AEC family transporter</fullName>
    </submittedName>
</protein>
<feature type="transmembrane region" description="Helical" evidence="8">
    <location>
        <begin position="6"/>
        <end position="25"/>
    </location>
</feature>
<keyword evidence="3" id="KW-0813">Transport</keyword>
<comment type="caution">
    <text evidence="9">The sequence shown here is derived from an EMBL/GenBank/DDBJ whole genome shotgun (WGS) entry which is preliminary data.</text>
</comment>
<evidence type="ECO:0000256" key="3">
    <source>
        <dbReference type="ARBA" id="ARBA00022448"/>
    </source>
</evidence>
<evidence type="ECO:0000313" key="10">
    <source>
        <dbReference type="Proteomes" id="UP001524473"/>
    </source>
</evidence>
<accession>A0ABT1S4F4</accession>
<evidence type="ECO:0000256" key="6">
    <source>
        <dbReference type="ARBA" id="ARBA00022989"/>
    </source>
</evidence>
<keyword evidence="5 8" id="KW-0812">Transmembrane</keyword>
<organism evidence="9 10">
    <name type="scientific">Neglectibacter timonensis</name>
    <dbReference type="NCBI Taxonomy" id="1776382"/>
    <lineage>
        <taxon>Bacteria</taxon>
        <taxon>Bacillati</taxon>
        <taxon>Bacillota</taxon>
        <taxon>Clostridia</taxon>
        <taxon>Eubacteriales</taxon>
        <taxon>Oscillospiraceae</taxon>
        <taxon>Neglectibacter</taxon>
    </lineage>
</organism>
<feature type="transmembrane region" description="Helical" evidence="8">
    <location>
        <begin position="158"/>
        <end position="177"/>
    </location>
</feature>
<reference evidence="9 10" key="1">
    <citation type="submission" date="2022-06" db="EMBL/GenBank/DDBJ databases">
        <title>Isolation of gut microbiota from human fecal samples.</title>
        <authorList>
            <person name="Pamer E.G."/>
            <person name="Barat B."/>
            <person name="Waligurski E."/>
            <person name="Medina S."/>
            <person name="Paddock L."/>
            <person name="Mostad J."/>
        </authorList>
    </citation>
    <scope>NUCLEOTIDE SEQUENCE [LARGE SCALE GENOMIC DNA]</scope>
    <source>
        <strain evidence="9 10">DFI.9.73</strain>
    </source>
</reference>
<feature type="transmembrane region" description="Helical" evidence="8">
    <location>
        <begin position="283"/>
        <end position="312"/>
    </location>
</feature>
<dbReference type="PANTHER" id="PTHR36838:SF1">
    <property type="entry name" value="SLR1864 PROTEIN"/>
    <property type="match status" value="1"/>
</dbReference>
<dbReference type="InterPro" id="IPR038770">
    <property type="entry name" value="Na+/solute_symporter_sf"/>
</dbReference>
<evidence type="ECO:0000256" key="2">
    <source>
        <dbReference type="ARBA" id="ARBA00010145"/>
    </source>
</evidence>
<feature type="transmembrane region" description="Helical" evidence="8">
    <location>
        <begin position="189"/>
        <end position="209"/>
    </location>
</feature>
<dbReference type="PANTHER" id="PTHR36838">
    <property type="entry name" value="AUXIN EFFLUX CARRIER FAMILY PROTEIN"/>
    <property type="match status" value="1"/>
</dbReference>
<comment type="similarity">
    <text evidence="2">Belongs to the auxin efflux carrier (TC 2.A.69) family.</text>
</comment>
<dbReference type="Gene3D" id="1.20.1530.20">
    <property type="match status" value="1"/>
</dbReference>
<proteinExistence type="inferred from homology"/>
<gene>
    <name evidence="9" type="ORF">NE695_17415</name>
</gene>
<evidence type="ECO:0000256" key="1">
    <source>
        <dbReference type="ARBA" id="ARBA00004651"/>
    </source>
</evidence>
<comment type="subcellular location">
    <subcellularLocation>
        <location evidence="1">Cell membrane</location>
        <topology evidence="1">Multi-pass membrane protein</topology>
    </subcellularLocation>
</comment>
<feature type="transmembrane region" description="Helical" evidence="8">
    <location>
        <begin position="37"/>
        <end position="56"/>
    </location>
</feature>
<feature type="transmembrane region" description="Helical" evidence="8">
    <location>
        <begin position="221"/>
        <end position="244"/>
    </location>
</feature>
<feature type="transmembrane region" description="Helical" evidence="8">
    <location>
        <begin position="68"/>
        <end position="87"/>
    </location>
</feature>
<dbReference type="EMBL" id="JANFZH010000065">
    <property type="protein sequence ID" value="MCQ4841693.1"/>
    <property type="molecule type" value="Genomic_DNA"/>
</dbReference>
<evidence type="ECO:0000256" key="8">
    <source>
        <dbReference type="SAM" id="Phobius"/>
    </source>
</evidence>
<evidence type="ECO:0000313" key="9">
    <source>
        <dbReference type="EMBL" id="MCQ4841693.1"/>
    </source>
</evidence>
<dbReference type="Pfam" id="PF03547">
    <property type="entry name" value="Mem_trans"/>
    <property type="match status" value="2"/>
</dbReference>
<keyword evidence="10" id="KW-1185">Reference proteome</keyword>
<keyword evidence="4" id="KW-1003">Cell membrane</keyword>
<dbReference type="InterPro" id="IPR004776">
    <property type="entry name" value="Mem_transp_PIN-like"/>
</dbReference>
<name>A0ABT1S4F4_9FIRM</name>
<evidence type="ECO:0000256" key="5">
    <source>
        <dbReference type="ARBA" id="ARBA00022692"/>
    </source>
</evidence>
<dbReference type="Proteomes" id="UP001524473">
    <property type="component" value="Unassembled WGS sequence"/>
</dbReference>
<feature type="transmembrane region" description="Helical" evidence="8">
    <location>
        <begin position="99"/>
        <end position="121"/>
    </location>
</feature>